<dbReference type="RefSeq" id="WP_207297841.1">
    <property type="nucleotide sequence ID" value="NZ_CP071448.1"/>
</dbReference>
<evidence type="ECO:0000313" key="2">
    <source>
        <dbReference type="Proteomes" id="UP000663440"/>
    </source>
</evidence>
<sequence>MWFKIDYNKLVVLYLPTFLRKEALVSYLQALIKPVDFLYYLWYNWRVENIYKVEHTGQVCSLRGSLNDKFDPQQRRIYIGNGLENEPFYIFTEAENQEVWLHTETEDEVIWLYTDAETSDSGFDFIVWVPQEVFDTQINGLKAHIDFYKTGGKNYTILIIP</sequence>
<organism evidence="1 2">
    <name type="scientific">Flavobacterium endoglycinae</name>
    <dbReference type="NCBI Taxonomy" id="2816357"/>
    <lineage>
        <taxon>Bacteria</taxon>
        <taxon>Pseudomonadati</taxon>
        <taxon>Bacteroidota</taxon>
        <taxon>Flavobacteriia</taxon>
        <taxon>Flavobacteriales</taxon>
        <taxon>Flavobacteriaceae</taxon>
        <taxon>Flavobacterium</taxon>
    </lineage>
</organism>
<dbReference type="EMBL" id="CP071448">
    <property type="protein sequence ID" value="QSW90692.1"/>
    <property type="molecule type" value="Genomic_DNA"/>
</dbReference>
<keyword evidence="2" id="KW-1185">Reference proteome</keyword>
<gene>
    <name evidence="1" type="ORF">J0383_07750</name>
</gene>
<proteinExistence type="predicted"/>
<reference evidence="1 2" key="1">
    <citation type="submission" date="2021-03" db="EMBL/GenBank/DDBJ databases">
        <title>Flavobacterium kribbensis sp. nov, an endophytic bacteria, isolated from soybean.</title>
        <authorList>
            <person name="Lee J."/>
            <person name="Seo J."/>
        </authorList>
    </citation>
    <scope>NUCLEOTIDE SEQUENCE [LARGE SCALE GENOMIC DNA]</scope>
    <source>
        <strain evidence="1 2">BB8</strain>
    </source>
</reference>
<accession>A0ABX7QHY9</accession>
<name>A0ABX7QHY9_9FLAO</name>
<protein>
    <submittedName>
        <fullName evidence="1">Uncharacterized protein</fullName>
    </submittedName>
</protein>
<evidence type="ECO:0000313" key="1">
    <source>
        <dbReference type="EMBL" id="QSW90692.1"/>
    </source>
</evidence>
<dbReference type="Proteomes" id="UP000663440">
    <property type="component" value="Chromosome"/>
</dbReference>